<name>A0A1D1VTY6_RAMVA</name>
<dbReference type="EMBL" id="BDGG01000008">
    <property type="protein sequence ID" value="GAV02434.1"/>
    <property type="molecule type" value="Genomic_DNA"/>
</dbReference>
<reference evidence="1 2" key="1">
    <citation type="journal article" date="2016" name="Nat. Commun.">
        <title>Extremotolerant tardigrade genome and improved radiotolerance of human cultured cells by tardigrade-unique protein.</title>
        <authorList>
            <person name="Hashimoto T."/>
            <person name="Horikawa D.D."/>
            <person name="Saito Y."/>
            <person name="Kuwahara H."/>
            <person name="Kozuka-Hata H."/>
            <person name="Shin-I T."/>
            <person name="Minakuchi Y."/>
            <person name="Ohishi K."/>
            <person name="Motoyama A."/>
            <person name="Aizu T."/>
            <person name="Enomoto A."/>
            <person name="Kondo K."/>
            <person name="Tanaka S."/>
            <person name="Hara Y."/>
            <person name="Koshikawa S."/>
            <person name="Sagara H."/>
            <person name="Miura T."/>
            <person name="Yokobori S."/>
            <person name="Miyagawa K."/>
            <person name="Suzuki Y."/>
            <person name="Kubo T."/>
            <person name="Oyama M."/>
            <person name="Kohara Y."/>
            <person name="Fujiyama A."/>
            <person name="Arakawa K."/>
            <person name="Katayama T."/>
            <person name="Toyoda A."/>
            <person name="Kunieda T."/>
        </authorList>
    </citation>
    <scope>NUCLEOTIDE SEQUENCE [LARGE SCALE GENOMIC DNA]</scope>
    <source>
        <strain evidence="1 2">YOKOZUNA-1</strain>
    </source>
</reference>
<gene>
    <name evidence="1" type="primary">RvY_13001-1</name>
    <name evidence="1" type="synonym">RvY_13001.1</name>
    <name evidence="1" type="ORF">RvY_13001</name>
</gene>
<proteinExistence type="predicted"/>
<evidence type="ECO:0000313" key="2">
    <source>
        <dbReference type="Proteomes" id="UP000186922"/>
    </source>
</evidence>
<sequence length="116" mass="13168">MIFDRLFFHWLEIRNDSAFSSLAQPKISNIRYFASRFGCQTQTVFRFPSSAAIQPLRLDPIRACSSVITTDLVYFGVTLSPPGTPRKWIHDGDSSCGWTDNRCSGPMPILFARCCR</sequence>
<keyword evidence="2" id="KW-1185">Reference proteome</keyword>
<comment type="caution">
    <text evidence="1">The sequence shown here is derived from an EMBL/GenBank/DDBJ whole genome shotgun (WGS) entry which is preliminary data.</text>
</comment>
<dbReference type="Proteomes" id="UP000186922">
    <property type="component" value="Unassembled WGS sequence"/>
</dbReference>
<dbReference type="AlphaFoldDB" id="A0A1D1VTY6"/>
<organism evidence="1 2">
    <name type="scientific">Ramazzottius varieornatus</name>
    <name type="common">Water bear</name>
    <name type="synonym">Tardigrade</name>
    <dbReference type="NCBI Taxonomy" id="947166"/>
    <lineage>
        <taxon>Eukaryota</taxon>
        <taxon>Metazoa</taxon>
        <taxon>Ecdysozoa</taxon>
        <taxon>Tardigrada</taxon>
        <taxon>Eutardigrada</taxon>
        <taxon>Parachela</taxon>
        <taxon>Hypsibioidea</taxon>
        <taxon>Ramazzottiidae</taxon>
        <taxon>Ramazzottius</taxon>
    </lineage>
</organism>
<evidence type="ECO:0000313" key="1">
    <source>
        <dbReference type="EMBL" id="GAV02434.1"/>
    </source>
</evidence>
<accession>A0A1D1VTY6</accession>
<protein>
    <submittedName>
        <fullName evidence="1">Uncharacterized protein</fullName>
    </submittedName>
</protein>